<feature type="domain" description="FAD/NAD(P)-binding" evidence="11">
    <location>
        <begin position="399"/>
        <end position="631"/>
    </location>
</feature>
<proteinExistence type="inferred from homology"/>
<dbReference type="GO" id="GO:0051536">
    <property type="term" value="F:iron-sulfur cluster binding"/>
    <property type="evidence" value="ECO:0007669"/>
    <property type="project" value="UniProtKB-KW"/>
</dbReference>
<dbReference type="InterPro" id="IPR051793">
    <property type="entry name" value="NADH:flavin_oxidoreductase"/>
</dbReference>
<evidence type="ECO:0000256" key="4">
    <source>
        <dbReference type="ARBA" id="ARBA00022630"/>
    </source>
</evidence>
<keyword evidence="12" id="KW-0808">Transferase</keyword>
<dbReference type="SUPFAM" id="SSF51395">
    <property type="entry name" value="FMN-linked oxidoreductases"/>
    <property type="match status" value="1"/>
</dbReference>
<sequence length="689" mass="75386">MPNTHTSDLLEKAPPRLRDPLLQPFRLKGLSLRNRIMSTSHAATIDEGGMPKERYQRYHEEKAKGGIALTMFGGSSMVARDSSWGGGQIDMSSDAIIPDLQAFSSRIHGHGAAIMCQISHLGRRATSAAMNWLPTLAPSPIRERRHRDFPREMDRSDIDRIIADYAAAAVRCKEGGLDGCETVTGGHLIGQFLSPRTNRRTDGFGGSLENRARFGLMVHEAIRKRVGDDYIVGIRFVVDEDIEEGIGFAECVALARLFEREGHIDFFNAIFGRMDTDLALAEHNMPGMSQPLAPFLSSVGAFKREVGLPVFHAARIPDIATARHAIAEGLLDMVAMTRAHMADPQIVNKLMRGEEERIRPCVGASHCMYKKLACIHNPATGREQILPQIVQPSPRPGRKVVVVGGGPAGLEAARVVAERGHKVVLFEAANRLGGQLLLAVRATWRRDLVAIVDWRAAELARLGVDVRLNTYAMADDVLAEKPDAVIIATGGVPDAGWLDGWEHCTTVWDILSGDATAKDEVLVYDGTGRHQAVSCALHLAEQGRDVQFVTLDDSMGAEMEYNARVVYRKRFAEHGVRITIDHQLERVRPSGNGLVATFRHELTGELVEMRAPQIVIENGTTPIVETFEALRAGSINDGITDIDALLDGEPQLPTPPGDGAFELHRIGDAVSSRSVHAAIYDALRLCMTL</sequence>
<dbReference type="InterPro" id="IPR036188">
    <property type="entry name" value="FAD/NAD-bd_sf"/>
</dbReference>
<keyword evidence="12" id="KW-0489">Methyltransferase</keyword>
<dbReference type="PRINTS" id="PR00368">
    <property type="entry name" value="FADPNR"/>
</dbReference>
<evidence type="ECO:0000313" key="12">
    <source>
        <dbReference type="EMBL" id="GEP57190.1"/>
    </source>
</evidence>
<comment type="cofactor">
    <cofactor evidence="1">
        <name>FMN</name>
        <dbReference type="ChEBI" id="CHEBI:58210"/>
    </cofactor>
</comment>
<dbReference type="GO" id="GO:0008168">
    <property type="term" value="F:methyltransferase activity"/>
    <property type="evidence" value="ECO:0007669"/>
    <property type="project" value="UniProtKB-KW"/>
</dbReference>
<dbReference type="Gene3D" id="3.20.20.70">
    <property type="entry name" value="Aldolase class I"/>
    <property type="match status" value="1"/>
</dbReference>
<evidence type="ECO:0000256" key="7">
    <source>
        <dbReference type="ARBA" id="ARBA00023002"/>
    </source>
</evidence>
<evidence type="ECO:0000256" key="1">
    <source>
        <dbReference type="ARBA" id="ARBA00001917"/>
    </source>
</evidence>
<dbReference type="Gene3D" id="3.40.50.720">
    <property type="entry name" value="NAD(P)-binding Rossmann-like Domain"/>
    <property type="match status" value="1"/>
</dbReference>
<evidence type="ECO:0000256" key="3">
    <source>
        <dbReference type="ARBA" id="ARBA00011048"/>
    </source>
</evidence>
<dbReference type="Proteomes" id="UP000321058">
    <property type="component" value="Unassembled WGS sequence"/>
</dbReference>
<evidence type="ECO:0000256" key="5">
    <source>
        <dbReference type="ARBA" id="ARBA00022643"/>
    </source>
</evidence>
<dbReference type="Pfam" id="PF07992">
    <property type="entry name" value="Pyr_redox_2"/>
    <property type="match status" value="1"/>
</dbReference>
<dbReference type="Gene3D" id="3.50.50.60">
    <property type="entry name" value="FAD/NAD(P)-binding domain"/>
    <property type="match status" value="1"/>
</dbReference>
<evidence type="ECO:0000256" key="6">
    <source>
        <dbReference type="ARBA" id="ARBA00022723"/>
    </source>
</evidence>
<dbReference type="GO" id="GO:0010181">
    <property type="term" value="F:FMN binding"/>
    <property type="evidence" value="ECO:0007669"/>
    <property type="project" value="InterPro"/>
</dbReference>
<keyword evidence="4" id="KW-0285">Flavoprotein</keyword>
<evidence type="ECO:0000259" key="10">
    <source>
        <dbReference type="Pfam" id="PF00724"/>
    </source>
</evidence>
<keyword evidence="6" id="KW-0479">Metal-binding</keyword>
<dbReference type="Pfam" id="PF00724">
    <property type="entry name" value="Oxidored_FMN"/>
    <property type="match status" value="1"/>
</dbReference>
<name>A0A512NE10_9HYPH</name>
<dbReference type="InterPro" id="IPR001155">
    <property type="entry name" value="OxRdtase_FMN_N"/>
</dbReference>
<keyword evidence="13" id="KW-1185">Reference proteome</keyword>
<dbReference type="RefSeq" id="WP_147151565.1">
    <property type="nucleotide sequence ID" value="NZ_BKAJ01000075.1"/>
</dbReference>
<dbReference type="PANTHER" id="PTHR42917:SF2">
    <property type="entry name" value="2,4-DIENOYL-COA REDUCTASE [(2E)-ENOYL-COA-PRODUCING]"/>
    <property type="match status" value="1"/>
</dbReference>
<evidence type="ECO:0000256" key="8">
    <source>
        <dbReference type="ARBA" id="ARBA00023004"/>
    </source>
</evidence>
<evidence type="ECO:0000256" key="9">
    <source>
        <dbReference type="ARBA" id="ARBA00023014"/>
    </source>
</evidence>
<comment type="similarity">
    <text evidence="3">In the N-terminal section; belongs to the NADH:flavin oxidoreductase/NADH oxidase family.</text>
</comment>
<evidence type="ECO:0000259" key="11">
    <source>
        <dbReference type="Pfam" id="PF07992"/>
    </source>
</evidence>
<comment type="caution">
    <text evidence="12">The sequence shown here is derived from an EMBL/GenBank/DDBJ whole genome shotgun (WGS) entry which is preliminary data.</text>
</comment>
<gene>
    <name evidence="12" type="ORF">RSO01_43560</name>
</gene>
<evidence type="ECO:0000256" key="2">
    <source>
        <dbReference type="ARBA" id="ARBA00001966"/>
    </source>
</evidence>
<protein>
    <submittedName>
        <fullName evidence="12">N-methylproline demethylase</fullName>
    </submittedName>
</protein>
<organism evidence="12 13">
    <name type="scientific">Reyranella soli</name>
    <dbReference type="NCBI Taxonomy" id="1230389"/>
    <lineage>
        <taxon>Bacteria</taxon>
        <taxon>Pseudomonadati</taxon>
        <taxon>Pseudomonadota</taxon>
        <taxon>Alphaproteobacteria</taxon>
        <taxon>Hyphomicrobiales</taxon>
        <taxon>Reyranellaceae</taxon>
        <taxon>Reyranella</taxon>
    </lineage>
</organism>
<feature type="domain" description="NADH:flavin oxidoreductase/NADH oxidase N-terminal" evidence="10">
    <location>
        <begin position="21"/>
        <end position="354"/>
    </location>
</feature>
<keyword evidence="8" id="KW-0408">Iron</keyword>
<dbReference type="CDD" id="cd04734">
    <property type="entry name" value="OYE_like_3_FMN"/>
    <property type="match status" value="1"/>
</dbReference>
<dbReference type="EMBL" id="BKAJ01000075">
    <property type="protein sequence ID" value="GEP57190.1"/>
    <property type="molecule type" value="Genomic_DNA"/>
</dbReference>
<dbReference type="GO" id="GO:0032259">
    <property type="term" value="P:methylation"/>
    <property type="evidence" value="ECO:0007669"/>
    <property type="project" value="UniProtKB-KW"/>
</dbReference>
<keyword evidence="9" id="KW-0411">Iron-sulfur</keyword>
<comment type="cofactor">
    <cofactor evidence="2">
        <name>[4Fe-4S] cluster</name>
        <dbReference type="ChEBI" id="CHEBI:49883"/>
    </cofactor>
</comment>
<dbReference type="SUPFAM" id="SSF51905">
    <property type="entry name" value="FAD/NAD(P)-binding domain"/>
    <property type="match status" value="1"/>
</dbReference>
<accession>A0A512NE10</accession>
<dbReference type="OrthoDB" id="9804454at2"/>
<dbReference type="AlphaFoldDB" id="A0A512NE10"/>
<evidence type="ECO:0000313" key="13">
    <source>
        <dbReference type="Proteomes" id="UP000321058"/>
    </source>
</evidence>
<dbReference type="InterPro" id="IPR023753">
    <property type="entry name" value="FAD/NAD-binding_dom"/>
</dbReference>
<dbReference type="PANTHER" id="PTHR42917">
    <property type="entry name" value="2,4-DIENOYL-COA REDUCTASE"/>
    <property type="match status" value="1"/>
</dbReference>
<dbReference type="GO" id="GO:0046872">
    <property type="term" value="F:metal ion binding"/>
    <property type="evidence" value="ECO:0007669"/>
    <property type="project" value="UniProtKB-KW"/>
</dbReference>
<keyword evidence="5" id="KW-0288">FMN</keyword>
<reference evidence="12 13" key="1">
    <citation type="submission" date="2019-07" db="EMBL/GenBank/DDBJ databases">
        <title>Whole genome shotgun sequence of Reyranella soli NBRC 108950.</title>
        <authorList>
            <person name="Hosoyama A."/>
            <person name="Uohara A."/>
            <person name="Ohji S."/>
            <person name="Ichikawa N."/>
        </authorList>
    </citation>
    <scope>NUCLEOTIDE SEQUENCE [LARGE SCALE GENOMIC DNA]</scope>
    <source>
        <strain evidence="12 13">NBRC 108950</strain>
    </source>
</reference>
<keyword evidence="7" id="KW-0560">Oxidoreductase</keyword>
<dbReference type="InterPro" id="IPR013785">
    <property type="entry name" value="Aldolase_TIM"/>
</dbReference>
<dbReference type="GO" id="GO:0016491">
    <property type="term" value="F:oxidoreductase activity"/>
    <property type="evidence" value="ECO:0007669"/>
    <property type="project" value="UniProtKB-KW"/>
</dbReference>